<accession>A0ABP0BUH0</accession>
<gene>
    <name evidence="11" type="ORF">SEUCBS140593_005209</name>
</gene>
<keyword evidence="4" id="KW-1133">Transmembrane helix</keyword>
<evidence type="ECO:0000256" key="5">
    <source>
        <dbReference type="ARBA" id="ARBA00023002"/>
    </source>
</evidence>
<dbReference type="PANTHER" id="PTHR33365">
    <property type="entry name" value="YALI0B05434P"/>
    <property type="match status" value="1"/>
</dbReference>
<protein>
    <recommendedName>
        <fullName evidence="13">Oxidase ustYa</fullName>
    </recommendedName>
</protein>
<dbReference type="Proteomes" id="UP001642482">
    <property type="component" value="Unassembled WGS sequence"/>
</dbReference>
<evidence type="ECO:0000256" key="6">
    <source>
        <dbReference type="ARBA" id="ARBA00023026"/>
    </source>
</evidence>
<keyword evidence="7" id="KW-0472">Membrane</keyword>
<name>A0ABP0BUH0_9PEZI</name>
<keyword evidence="12" id="KW-1185">Reference proteome</keyword>
<evidence type="ECO:0000256" key="2">
    <source>
        <dbReference type="ARBA" id="ARBA00004685"/>
    </source>
</evidence>
<keyword evidence="5" id="KW-0560">Oxidoreductase</keyword>
<evidence type="ECO:0000256" key="10">
    <source>
        <dbReference type="SAM" id="MobiDB-lite"/>
    </source>
</evidence>
<feature type="region of interest" description="Disordered" evidence="10">
    <location>
        <begin position="1"/>
        <end position="66"/>
    </location>
</feature>
<evidence type="ECO:0000256" key="1">
    <source>
        <dbReference type="ARBA" id="ARBA00004167"/>
    </source>
</evidence>
<dbReference type="Pfam" id="PF11807">
    <property type="entry name" value="UstYa"/>
    <property type="match status" value="1"/>
</dbReference>
<keyword evidence="3" id="KW-0812">Transmembrane</keyword>
<comment type="caution">
    <text evidence="11">The sequence shown here is derived from an EMBL/GenBank/DDBJ whole genome shotgun (WGS) entry which is preliminary data.</text>
</comment>
<evidence type="ECO:0000313" key="11">
    <source>
        <dbReference type="EMBL" id="CAK7223359.1"/>
    </source>
</evidence>
<sequence>MNSKYESVGRPVHDDDIDEDLDLDDRHSSSSTEVDESLLGDNASPTSGKWKEAGHNLDRHLARQQRRRRRSLRESIATWGRWGLDTVLLLVILGLVLKQQHASSSSTSSSHPYDFGQDFTGVGPRVSQQIVRFKSDQSYAPMNTSEFFTEEVLQKWNHLMPVGMGFVWVNDTHRYHDLPTPIDWPDKTVFTTSVTHQIHCLFTIAQTYSGLKSGHPIPNDHHWHMIHCMDYMREAVLCSADMALEGHETTFPDDNGGSDGWDSKHVCKNYGEVKAYLESVRAYNDQLIY</sequence>
<evidence type="ECO:0000256" key="4">
    <source>
        <dbReference type="ARBA" id="ARBA00022989"/>
    </source>
</evidence>
<evidence type="ECO:0000256" key="9">
    <source>
        <dbReference type="ARBA" id="ARBA00035112"/>
    </source>
</evidence>
<organism evidence="11 12">
    <name type="scientific">Sporothrix eucalyptigena</name>
    <dbReference type="NCBI Taxonomy" id="1812306"/>
    <lineage>
        <taxon>Eukaryota</taxon>
        <taxon>Fungi</taxon>
        <taxon>Dikarya</taxon>
        <taxon>Ascomycota</taxon>
        <taxon>Pezizomycotina</taxon>
        <taxon>Sordariomycetes</taxon>
        <taxon>Sordariomycetidae</taxon>
        <taxon>Ophiostomatales</taxon>
        <taxon>Ophiostomataceae</taxon>
        <taxon>Sporothrix</taxon>
    </lineage>
</organism>
<comment type="pathway">
    <text evidence="2">Mycotoxin biosynthesis.</text>
</comment>
<dbReference type="PANTHER" id="PTHR33365:SF11">
    <property type="entry name" value="TAT PATHWAY SIGNAL SEQUENCE"/>
    <property type="match status" value="1"/>
</dbReference>
<evidence type="ECO:0000256" key="7">
    <source>
        <dbReference type="ARBA" id="ARBA00023136"/>
    </source>
</evidence>
<proteinExistence type="inferred from homology"/>
<comment type="similarity">
    <text evidence="9">Belongs to the ustYa family.</text>
</comment>
<comment type="subcellular location">
    <subcellularLocation>
        <location evidence="1">Membrane</location>
        <topology evidence="1">Single-pass membrane protein</topology>
    </subcellularLocation>
</comment>
<keyword evidence="8" id="KW-0325">Glycoprotein</keyword>
<feature type="compositionally biased region" description="Basic and acidic residues" evidence="10">
    <location>
        <begin position="49"/>
        <end position="61"/>
    </location>
</feature>
<evidence type="ECO:0000313" key="12">
    <source>
        <dbReference type="Proteomes" id="UP001642482"/>
    </source>
</evidence>
<dbReference type="EMBL" id="CAWUHD010000049">
    <property type="protein sequence ID" value="CAK7223359.1"/>
    <property type="molecule type" value="Genomic_DNA"/>
</dbReference>
<evidence type="ECO:0008006" key="13">
    <source>
        <dbReference type="Google" id="ProtNLM"/>
    </source>
</evidence>
<dbReference type="InterPro" id="IPR021765">
    <property type="entry name" value="UstYa-like"/>
</dbReference>
<evidence type="ECO:0000256" key="8">
    <source>
        <dbReference type="ARBA" id="ARBA00023180"/>
    </source>
</evidence>
<evidence type="ECO:0000256" key="3">
    <source>
        <dbReference type="ARBA" id="ARBA00022692"/>
    </source>
</evidence>
<reference evidence="11 12" key="1">
    <citation type="submission" date="2024-01" db="EMBL/GenBank/DDBJ databases">
        <authorList>
            <person name="Allen C."/>
            <person name="Tagirdzhanova G."/>
        </authorList>
    </citation>
    <scope>NUCLEOTIDE SEQUENCE [LARGE SCALE GENOMIC DNA]</scope>
</reference>
<keyword evidence="6" id="KW-0843">Virulence</keyword>